<sequence length="1057" mass="120591">MASSGSSISEVSVKDSHLRSDQKRLSMWNCHRFCLNAFRLPRFKNVEVEILYQRYFLHLNQRNLTALLGIVCAVGSVMLVFNYVLSDHRSLTHGITFGVLVTLYLIMAILSIQSFFNQIYLFIFSYTIMISFFITVILVVIDSPVPSAMSSIWCTVFFVYFGYTLLPVRMPECLICGILLSVVQMISYTIVNDSDPFIWKQLTASLLLFVAVNMAGIFSHFPSKTSQRQAFMETRQCVEARLNIQRENQQQERLLLSVLPRHVAMEMKADIANKPEDTMFHKIYIQRHENVSILFADICGFTSLSSQCTAEEVVKILNELFARFDKLAAENHCLRIKLLGDCYYCVSGLPEPRPDHAQCCVEMGLDMIEAIALVREVTGVDVNMRVGIHTGRVHCGVLGLRKWQFDVWSNDVTLANYMEAGGIPGHVHITRETLNFLNNEYEVDPGYGGQRHKYLRDHNIETFLIVPDEKKRISSVRPPQYAAPNNVSKEMRVMGHSKFDNSYRRREFKNPQDEVNDYLSRAIDARSIDRLRDEHCRPFTNSFHKTEIENKYMKEGDKMLPTYFTCAGFMQLFILIIQLVILPIYWLQLLFQFCAGLTLLFIIVTIQAPKSLLAKQMLPLSCIQAIEKITQSRSNSQILAMVVLLITFISTFIPLAALDTSETTNCWSSYQNFTQNFTIHPDICSDSVIDGFPYNITFCMMLVMLSCAAFLVLTTIQKLLTLLLASLVFCALVLLTHVELFDLFDLIHSPDGSGVPSKYSLTILLLLFVGALVAHGHQAEATSRLDFLWKLQALEEKEDMEHLQAYNRKLLANILPAHVAEYFLTADRKNEDLYHEQCESVCIMFASIPNFSEFYMELEANNEGVECLRLLNEIIADFDEILAEEQFSCIEKIKTTGYTYMAASGLTASTVDMTNYSHVTRMADFALRLKDQLDYVNVHSFNNFKIRVGLNVGPVVAGVIGAKKPQYDIWGNAVNVASRMDSTGELSKIQVTHDVYLILKDHGYPLECRGYIKVKGKAVFPRSHTYWKMEYLQKLYFVQFIFSAESCEKLLKGEKAI</sequence>
<feature type="binding site" evidence="17">
    <location>
        <begin position="975"/>
        <end position="979"/>
    </location>
    <ligand>
        <name>ATP</name>
        <dbReference type="ChEBI" id="CHEBI:30616"/>
    </ligand>
</feature>
<keyword evidence="23" id="KW-1185">Reference proteome</keyword>
<evidence type="ECO:0000256" key="3">
    <source>
        <dbReference type="ARBA" id="ARBA00004141"/>
    </source>
</evidence>
<dbReference type="Gene3D" id="3.30.70.1230">
    <property type="entry name" value="Nucleotide cyclase"/>
    <property type="match status" value="2"/>
</dbReference>
<comment type="cofactor">
    <cofactor evidence="18">
        <name>Mg(2+)</name>
        <dbReference type="ChEBI" id="CHEBI:18420"/>
    </cofactor>
    <cofactor evidence="18">
        <name>Mn(2+)</name>
        <dbReference type="ChEBI" id="CHEBI:29035"/>
    </cofactor>
    <text evidence="18">Binds 2 magnesium ions per subunit. Is also active with manganese (in vitro).</text>
</comment>
<feature type="transmembrane region" description="Helical" evidence="20">
    <location>
        <begin position="197"/>
        <end position="218"/>
    </location>
</feature>
<evidence type="ECO:0000256" key="2">
    <source>
        <dbReference type="ARBA" id="ARBA00001936"/>
    </source>
</evidence>
<evidence type="ECO:0000256" key="18">
    <source>
        <dbReference type="PIRSR" id="PIRSR039050-51"/>
    </source>
</evidence>
<dbReference type="InterPro" id="IPR001054">
    <property type="entry name" value="A/G_cyclase"/>
</dbReference>
<evidence type="ECO:0000256" key="4">
    <source>
        <dbReference type="ARBA" id="ARBA00012201"/>
    </source>
</evidence>
<comment type="catalytic activity">
    <reaction evidence="1 16">
        <text>ATP = 3',5'-cyclic AMP + diphosphate</text>
        <dbReference type="Rhea" id="RHEA:15389"/>
        <dbReference type="ChEBI" id="CHEBI:30616"/>
        <dbReference type="ChEBI" id="CHEBI:33019"/>
        <dbReference type="ChEBI" id="CHEBI:58165"/>
        <dbReference type="EC" id="4.6.1.1"/>
    </reaction>
</comment>
<keyword evidence="6 16" id="KW-0479">Metal-binding</keyword>
<evidence type="ECO:0000256" key="12">
    <source>
        <dbReference type="ARBA" id="ARBA00022998"/>
    </source>
</evidence>
<evidence type="ECO:0000313" key="23">
    <source>
        <dbReference type="Proteomes" id="UP000887013"/>
    </source>
</evidence>
<dbReference type="AlphaFoldDB" id="A0A8X6JFG0"/>
<evidence type="ECO:0000256" key="6">
    <source>
        <dbReference type="ARBA" id="ARBA00022723"/>
    </source>
</evidence>
<dbReference type="GO" id="GO:0007189">
    <property type="term" value="P:adenylate cyclase-activating G protein-coupled receptor signaling pathway"/>
    <property type="evidence" value="ECO:0007669"/>
    <property type="project" value="TreeGrafter"/>
</dbReference>
<keyword evidence="7" id="KW-0677">Repeat</keyword>
<evidence type="ECO:0000256" key="5">
    <source>
        <dbReference type="ARBA" id="ARBA00022692"/>
    </source>
</evidence>
<dbReference type="PROSITE" id="PS00452">
    <property type="entry name" value="GUANYLATE_CYCLASE_1"/>
    <property type="match status" value="2"/>
</dbReference>
<keyword evidence="18" id="KW-0464">Manganese</keyword>
<feature type="binding site" evidence="17">
    <location>
        <position position="385"/>
    </location>
    <ligand>
        <name>ATP</name>
        <dbReference type="ChEBI" id="CHEBI:30616"/>
    </ligand>
</feature>
<feature type="binding site" evidence="17">
    <location>
        <begin position="339"/>
        <end position="341"/>
    </location>
    <ligand>
        <name>ATP</name>
        <dbReference type="ChEBI" id="CHEBI:30616"/>
    </ligand>
</feature>
<feature type="transmembrane region" description="Helical" evidence="20">
    <location>
        <begin position="119"/>
        <end position="141"/>
    </location>
</feature>
<dbReference type="EMBL" id="BMAW01048485">
    <property type="protein sequence ID" value="GFS66205.1"/>
    <property type="molecule type" value="Genomic_DNA"/>
</dbReference>
<feature type="binding site" evidence="17">
    <location>
        <begin position="297"/>
        <end position="302"/>
    </location>
    <ligand>
        <name>ATP</name>
        <dbReference type="ChEBI" id="CHEBI:30616"/>
    </ligand>
</feature>
<dbReference type="Pfam" id="PF16214">
    <property type="entry name" value="AC_N"/>
    <property type="match status" value="1"/>
</dbReference>
<protein>
    <recommendedName>
        <fullName evidence="4 16">adenylate cyclase</fullName>
        <ecNumber evidence="4 16">4.6.1.1</ecNumber>
    </recommendedName>
</protein>
<evidence type="ECO:0000256" key="1">
    <source>
        <dbReference type="ARBA" id="ARBA00001593"/>
    </source>
</evidence>
<dbReference type="CDD" id="cd07302">
    <property type="entry name" value="CHD"/>
    <property type="match status" value="2"/>
</dbReference>
<feature type="domain" description="Guanylate cyclase" evidence="21">
    <location>
        <begin position="292"/>
        <end position="419"/>
    </location>
</feature>
<keyword evidence="12 16" id="KW-0115">cAMP biosynthesis</keyword>
<dbReference type="Pfam" id="PF06327">
    <property type="entry name" value="Adcy_cons_dom"/>
    <property type="match status" value="1"/>
</dbReference>
<evidence type="ECO:0000256" key="8">
    <source>
        <dbReference type="ARBA" id="ARBA00022741"/>
    </source>
</evidence>
<keyword evidence="13 16" id="KW-0472">Membrane</keyword>
<reference evidence="22" key="1">
    <citation type="submission" date="2020-08" db="EMBL/GenBank/DDBJ databases">
        <title>Multicomponent nature underlies the extraordinary mechanical properties of spider dragline silk.</title>
        <authorList>
            <person name="Kono N."/>
            <person name="Nakamura H."/>
            <person name="Mori M."/>
            <person name="Yoshida Y."/>
            <person name="Ohtoshi R."/>
            <person name="Malay A.D."/>
            <person name="Moran D.A.P."/>
            <person name="Tomita M."/>
            <person name="Numata K."/>
            <person name="Arakawa K."/>
        </authorList>
    </citation>
    <scope>NUCLEOTIDE SEQUENCE</scope>
</reference>
<comment type="cofactor">
    <cofactor evidence="2">
        <name>Mn(2+)</name>
        <dbReference type="ChEBI" id="CHEBI:29035"/>
    </cofactor>
</comment>
<evidence type="ECO:0000256" key="9">
    <source>
        <dbReference type="ARBA" id="ARBA00022840"/>
    </source>
</evidence>
<comment type="subcellular location">
    <subcellularLocation>
        <location evidence="3">Membrane</location>
        <topology evidence="3">Multi-pass membrane protein</topology>
    </subcellularLocation>
</comment>
<dbReference type="GO" id="GO:0006171">
    <property type="term" value="P:cAMP biosynthetic process"/>
    <property type="evidence" value="ECO:0007669"/>
    <property type="project" value="UniProtKB-KW"/>
</dbReference>
<feature type="domain" description="Guanylate cyclase" evidence="21">
    <location>
        <begin position="842"/>
        <end position="981"/>
    </location>
</feature>
<dbReference type="InterPro" id="IPR009398">
    <property type="entry name" value="Adcy_conserved_dom"/>
</dbReference>
<evidence type="ECO:0000256" key="10">
    <source>
        <dbReference type="ARBA" id="ARBA00022842"/>
    </source>
</evidence>
<dbReference type="GO" id="GO:0004016">
    <property type="term" value="F:adenylate cyclase activity"/>
    <property type="evidence" value="ECO:0007669"/>
    <property type="project" value="UniProtKB-EC"/>
</dbReference>
<feature type="binding site" evidence="18">
    <location>
        <position position="297"/>
    </location>
    <ligand>
        <name>Mg(2+)</name>
        <dbReference type="ChEBI" id="CHEBI:18420"/>
        <label>1</label>
        <note>catalytic</note>
    </ligand>
</feature>
<feature type="binding site" evidence="17">
    <location>
        <begin position="968"/>
        <end position="970"/>
    </location>
    <ligand>
        <name>ATP</name>
        <dbReference type="ChEBI" id="CHEBI:30616"/>
    </ligand>
</feature>
<dbReference type="Pfam" id="PF00211">
    <property type="entry name" value="Guanylate_cyc"/>
    <property type="match status" value="2"/>
</dbReference>
<keyword evidence="8 16" id="KW-0547">Nucleotide-binding</keyword>
<keyword evidence="15 16" id="KW-0456">Lyase</keyword>
<organism evidence="22 23">
    <name type="scientific">Nephila pilipes</name>
    <name type="common">Giant wood spider</name>
    <name type="synonym">Nephila maculata</name>
    <dbReference type="NCBI Taxonomy" id="299642"/>
    <lineage>
        <taxon>Eukaryota</taxon>
        <taxon>Metazoa</taxon>
        <taxon>Ecdysozoa</taxon>
        <taxon>Arthropoda</taxon>
        <taxon>Chelicerata</taxon>
        <taxon>Arachnida</taxon>
        <taxon>Araneae</taxon>
        <taxon>Araneomorphae</taxon>
        <taxon>Entelegynae</taxon>
        <taxon>Araneoidea</taxon>
        <taxon>Nephilidae</taxon>
        <taxon>Nephila</taxon>
    </lineage>
</organism>
<evidence type="ECO:0000256" key="15">
    <source>
        <dbReference type="ARBA" id="ARBA00023239"/>
    </source>
</evidence>
<feature type="transmembrane region" description="Helical" evidence="20">
    <location>
        <begin position="590"/>
        <end position="608"/>
    </location>
</feature>
<accession>A0A8X6JFG0</accession>
<comment type="caution">
    <text evidence="22">The sequence shown here is derived from an EMBL/GenBank/DDBJ whole genome shotgun (WGS) entry which is preliminary data.</text>
</comment>
<evidence type="ECO:0000256" key="14">
    <source>
        <dbReference type="ARBA" id="ARBA00023180"/>
    </source>
</evidence>
<feature type="transmembrane region" description="Helical" evidence="20">
    <location>
        <begin position="64"/>
        <end position="85"/>
    </location>
</feature>
<feature type="transmembrane region" description="Helical" evidence="20">
    <location>
        <begin position="560"/>
        <end position="584"/>
    </location>
</feature>
<feature type="binding site" evidence="17">
    <location>
        <position position="1015"/>
    </location>
    <ligand>
        <name>ATP</name>
        <dbReference type="ChEBI" id="CHEBI:30616"/>
    </ligand>
</feature>
<dbReference type="InterPro" id="IPR030672">
    <property type="entry name" value="Adcy"/>
</dbReference>
<dbReference type="GO" id="GO:0035556">
    <property type="term" value="P:intracellular signal transduction"/>
    <property type="evidence" value="ECO:0007669"/>
    <property type="project" value="InterPro"/>
</dbReference>
<evidence type="ECO:0000256" key="17">
    <source>
        <dbReference type="PIRSR" id="PIRSR039050-50"/>
    </source>
</evidence>
<dbReference type="InterPro" id="IPR032628">
    <property type="entry name" value="AC_N"/>
</dbReference>
<dbReference type="FunFam" id="3.30.70.1230:FF:000001">
    <property type="entry name" value="Adenylate cyclase"/>
    <property type="match status" value="1"/>
</dbReference>
<feature type="binding site" evidence="18">
    <location>
        <position position="341"/>
    </location>
    <ligand>
        <name>Mg(2+)</name>
        <dbReference type="ChEBI" id="CHEBI:18420"/>
        <label>1</label>
        <note>catalytic</note>
    </ligand>
</feature>
<evidence type="ECO:0000256" key="19">
    <source>
        <dbReference type="RuleBase" id="RU000405"/>
    </source>
</evidence>
<feature type="transmembrane region" description="Helical" evidence="20">
    <location>
        <begin position="91"/>
        <end position="112"/>
    </location>
</feature>
<feature type="binding site" evidence="18">
    <location>
        <position position="297"/>
    </location>
    <ligand>
        <name>Mg(2+)</name>
        <dbReference type="ChEBI" id="CHEBI:18420"/>
        <label>2</label>
        <note>catalytic</note>
    </ligand>
</feature>
<dbReference type="FunFam" id="3.30.70.1230:FF:000002">
    <property type="entry name" value="Adenylate cyclase"/>
    <property type="match status" value="1"/>
</dbReference>
<comment type="similarity">
    <text evidence="16 19">Belongs to the adenylyl cyclase class-4/guanylyl cyclase family.</text>
</comment>
<keyword evidence="11 20" id="KW-1133">Transmembrane helix</keyword>
<evidence type="ECO:0000259" key="21">
    <source>
        <dbReference type="PROSITE" id="PS50125"/>
    </source>
</evidence>
<feature type="binding site" evidence="17">
    <location>
        <position position="894"/>
    </location>
    <ligand>
        <name>ATP</name>
        <dbReference type="ChEBI" id="CHEBI:30616"/>
    </ligand>
</feature>
<keyword evidence="14" id="KW-0325">Glycoprotein</keyword>
<feature type="transmembrane region" description="Helical" evidence="20">
    <location>
        <begin position="173"/>
        <end position="191"/>
    </location>
</feature>
<evidence type="ECO:0000256" key="11">
    <source>
        <dbReference type="ARBA" id="ARBA00022989"/>
    </source>
</evidence>
<evidence type="ECO:0000256" key="13">
    <source>
        <dbReference type="ARBA" id="ARBA00023136"/>
    </source>
</evidence>
<feature type="transmembrane region" description="Helical" evidence="20">
    <location>
        <begin position="147"/>
        <end position="166"/>
    </location>
</feature>
<feature type="transmembrane region" description="Helical" evidence="20">
    <location>
        <begin position="638"/>
        <end position="658"/>
    </location>
</feature>
<dbReference type="InterPro" id="IPR029787">
    <property type="entry name" value="Nucleotide_cyclase"/>
</dbReference>
<evidence type="ECO:0000256" key="16">
    <source>
        <dbReference type="PIRNR" id="PIRNR039050"/>
    </source>
</evidence>
<dbReference type="GO" id="GO:0046872">
    <property type="term" value="F:metal ion binding"/>
    <property type="evidence" value="ECO:0007669"/>
    <property type="project" value="UniProtKB-KW"/>
</dbReference>
<dbReference type="SMART" id="SM00044">
    <property type="entry name" value="CYCc"/>
    <property type="match status" value="2"/>
</dbReference>
<feature type="binding site" evidence="18">
    <location>
        <position position="341"/>
    </location>
    <ligand>
        <name>Mg(2+)</name>
        <dbReference type="ChEBI" id="CHEBI:18420"/>
        <label>2</label>
        <note>catalytic</note>
    </ligand>
</feature>
<dbReference type="EC" id="4.6.1.1" evidence="4 16"/>
<dbReference type="InterPro" id="IPR018297">
    <property type="entry name" value="A/G_cyclase_CS"/>
</dbReference>
<dbReference type="SUPFAM" id="SSF55073">
    <property type="entry name" value="Nucleotide cyclase"/>
    <property type="match status" value="2"/>
</dbReference>
<comment type="function">
    <text evidence="16">Catalyzes the formation of the signaling molecule cAMP in response to G-protein signaling.</text>
</comment>
<dbReference type="PANTHER" id="PTHR45627">
    <property type="entry name" value="ADENYLATE CYCLASE TYPE 1"/>
    <property type="match status" value="1"/>
</dbReference>
<dbReference type="GO" id="GO:0005886">
    <property type="term" value="C:plasma membrane"/>
    <property type="evidence" value="ECO:0007669"/>
    <property type="project" value="InterPro"/>
</dbReference>
<proteinExistence type="inferred from homology"/>
<name>A0A8X6JFG0_NEPPI</name>
<feature type="transmembrane region" description="Helical" evidence="20">
    <location>
        <begin position="719"/>
        <end position="738"/>
    </location>
</feature>
<evidence type="ECO:0000256" key="7">
    <source>
        <dbReference type="ARBA" id="ARBA00022737"/>
    </source>
</evidence>
<evidence type="ECO:0000256" key="20">
    <source>
        <dbReference type="SAM" id="Phobius"/>
    </source>
</evidence>
<feature type="binding site" evidence="18">
    <location>
        <position position="298"/>
    </location>
    <ligand>
        <name>Mg(2+)</name>
        <dbReference type="ChEBI" id="CHEBI:18420"/>
        <label>2</label>
        <note>catalytic</note>
    </ligand>
</feature>
<evidence type="ECO:0000313" key="22">
    <source>
        <dbReference type="EMBL" id="GFS66205.1"/>
    </source>
</evidence>
<dbReference type="GO" id="GO:0005524">
    <property type="term" value="F:ATP binding"/>
    <property type="evidence" value="ECO:0007669"/>
    <property type="project" value="UniProtKB-UniRule"/>
</dbReference>
<dbReference type="PANTHER" id="PTHR45627:SF16">
    <property type="entry name" value="ADENYLATE CYCLASE"/>
    <property type="match status" value="1"/>
</dbReference>
<keyword evidence="10 16" id="KW-0460">Magnesium</keyword>
<dbReference type="PROSITE" id="PS50125">
    <property type="entry name" value="GUANYLATE_CYCLASE_2"/>
    <property type="match status" value="2"/>
</dbReference>
<feature type="transmembrane region" description="Helical" evidence="20">
    <location>
        <begin position="692"/>
        <end position="712"/>
    </location>
</feature>
<dbReference type="Proteomes" id="UP000887013">
    <property type="component" value="Unassembled WGS sequence"/>
</dbReference>
<keyword evidence="5 20" id="KW-0812">Transmembrane</keyword>
<keyword evidence="9 16" id="KW-0067">ATP-binding</keyword>
<dbReference type="PIRSF" id="PIRSF039050">
    <property type="entry name" value="Ade_cyc"/>
    <property type="match status" value="1"/>
</dbReference>
<dbReference type="OrthoDB" id="2107370at2759"/>
<gene>
    <name evidence="22" type="primary">ADCY5</name>
    <name evidence="22" type="ORF">NPIL_189151</name>
</gene>